<accession>A0A8T1W7L2</accession>
<dbReference type="Pfam" id="PF14303">
    <property type="entry name" value="NAM-associated"/>
    <property type="match status" value="1"/>
</dbReference>
<reference evidence="3" key="1">
    <citation type="submission" date="2021-02" db="EMBL/GenBank/DDBJ databases">
        <authorList>
            <person name="Palmer J.M."/>
        </authorList>
    </citation>
    <scope>NUCLEOTIDE SEQUENCE</scope>
    <source>
        <strain evidence="3">SCRP734</strain>
    </source>
</reference>
<feature type="compositionally biased region" description="Low complexity" evidence="1">
    <location>
        <begin position="172"/>
        <end position="182"/>
    </location>
</feature>
<dbReference type="AlphaFoldDB" id="A0A8T1W7L2"/>
<protein>
    <recommendedName>
        <fullName evidence="2">No apical meristem-associated C-terminal domain-containing protein</fullName>
    </recommendedName>
</protein>
<dbReference type="OrthoDB" id="127579at2759"/>
<name>A0A8T1W7L2_9STRA</name>
<evidence type="ECO:0000259" key="2">
    <source>
        <dbReference type="Pfam" id="PF14303"/>
    </source>
</evidence>
<dbReference type="EMBL" id="JAGDFM010000055">
    <property type="protein sequence ID" value="KAG7388708.1"/>
    <property type="molecule type" value="Genomic_DNA"/>
</dbReference>
<feature type="domain" description="No apical meristem-associated C-terminal" evidence="2">
    <location>
        <begin position="125"/>
        <end position="306"/>
    </location>
</feature>
<dbReference type="Proteomes" id="UP000694044">
    <property type="component" value="Unassembled WGS sequence"/>
</dbReference>
<gene>
    <name evidence="3" type="ORF">PHYPSEUDO_011901</name>
</gene>
<feature type="compositionally biased region" description="Low complexity" evidence="1">
    <location>
        <begin position="193"/>
        <end position="227"/>
    </location>
</feature>
<dbReference type="PANTHER" id="PTHR45125:SF3">
    <property type="entry name" value="NO-APICAL-MERISTEM-ASSOCIATED CARBOXY-TERMINAL DOMAIN PROTEIN"/>
    <property type="match status" value="1"/>
</dbReference>
<dbReference type="InterPro" id="IPR029466">
    <property type="entry name" value="NAM-associated_C"/>
</dbReference>
<proteinExistence type="predicted"/>
<comment type="caution">
    <text evidence="3">The sequence shown here is derived from an EMBL/GenBank/DDBJ whole genome shotgun (WGS) entry which is preliminary data.</text>
</comment>
<keyword evidence="4" id="KW-1185">Reference proteome</keyword>
<sequence length="1243" mass="137150">MGKKTNWKAAEDQTLCRVWLSASDLQLQGGDQKASNFWGVVLELFHQEMEAAVERPLNGLKVRWTRINRDSQKFSCIFNEIQSKNLKQTEEIGGDSGDAAAVALLAEQQWIEDAKDVFRRMYNAKFSFEACWKQLRYSHKWLQLFANSSNNPVLIVNSLPTPPMVTTVAHGSAARSPSSTSSEQEITTMDDGATASPSAPTPAALASPPRSRGNTESSVAAAAVSQALTDSNVPPSHKRRADVSLESFAHTSSQQQELQGLTATLVEELKRQNELMEDQNAIALLKVDGEMIPDAEARHCYQLLRARYLKKPRTNHGYSRTSTLLESKSMGAKDVAAGMRRYWGSDHEYNDEELFAVAQRQWEASRGSDSAAQGFVLQMAACRLEEQLLTWLLQSCAADAAEDIQMLVAVCTDPYFTTGGLDRLESTLDALLTAAVARAAACDRNAENRKRRMAEIVATMGGGMFVKSQARQVLRVLEKCETTSVDAAAWTSFLKLPSVLDPRVFNSRSGRAFMDVAGPVIALQQAELNAVRGSVEDCGNVEMEGEGLTSTANILWRLATQILELLQAKPASRDNTEATAGPKVDSALVLVENVVDVEGYLKAKALATPTCVDGSSDDEISLVDDREDLSAIEQLSNICSSSDKESTISRDILETIFDKLSAIKSLHVISIQASFLLGMQMRLKCCFVDHCESAKDEFERRIRRVFNRLTGKAQDLEHVAALVILAAFCPGQVIQLCIRGARTDVLHHSLYLKALRASPLLLDWREETGDGTGASFERELQKALLDISSNQSNFDRESQNVLSFLMSLVGLDSSVSSKRGDPVMTITKLLDGVINPVCCYTCQTVEMQLNLLTLSHQLFQYFVTANAGLDIDPAGLETSFNLALEALYSSNASDPRLRIRIHEKLLLLLKSTMELMSDPASMITLEQFDTPLSPSLWTLISLFNSELGNDELCNGLADVATLEAYLHATSVNDPLAPLPLPNVISAIQVLLWGSLWDSTLSENVSVESTKSETWKLLDVIARYEFSESNSVVETIKGNLLIQSAVAEMMLECGSVLFQALFRHVIPYLLEYEPTEISQEDWLTIPKWATGKISEQPEISLQIPCRLVSIHSIMRYVAKCWGLSGAINMQLATPSNVLLVESFSHVLVAHDQAITSSQGSLSRTLFCIQWMCLLVSTACDLRLDTVRTQLELSLLRLLHQLELQEVTSTAEAHFSQYFVAAWLTCLPAGKFEQVFNFLATRTNI</sequence>
<evidence type="ECO:0000256" key="1">
    <source>
        <dbReference type="SAM" id="MobiDB-lite"/>
    </source>
</evidence>
<evidence type="ECO:0000313" key="4">
    <source>
        <dbReference type="Proteomes" id="UP000694044"/>
    </source>
</evidence>
<organism evidence="3 4">
    <name type="scientific">Phytophthora pseudosyringae</name>
    <dbReference type="NCBI Taxonomy" id="221518"/>
    <lineage>
        <taxon>Eukaryota</taxon>
        <taxon>Sar</taxon>
        <taxon>Stramenopiles</taxon>
        <taxon>Oomycota</taxon>
        <taxon>Peronosporomycetes</taxon>
        <taxon>Peronosporales</taxon>
        <taxon>Peronosporaceae</taxon>
        <taxon>Phytophthora</taxon>
    </lineage>
</organism>
<dbReference type="PANTHER" id="PTHR45125">
    <property type="entry name" value="F21J9.4-RELATED"/>
    <property type="match status" value="1"/>
</dbReference>
<evidence type="ECO:0000313" key="3">
    <source>
        <dbReference type="EMBL" id="KAG7388708.1"/>
    </source>
</evidence>
<feature type="region of interest" description="Disordered" evidence="1">
    <location>
        <begin position="167"/>
        <end position="241"/>
    </location>
</feature>